<dbReference type="AlphaFoldDB" id="A0A2M4D9Q9"/>
<dbReference type="EMBL" id="GGFL01010136">
    <property type="protein sequence ID" value="MBW74314.1"/>
    <property type="molecule type" value="Transcribed_RNA"/>
</dbReference>
<proteinExistence type="predicted"/>
<reference evidence="1" key="1">
    <citation type="submission" date="2018-01" db="EMBL/GenBank/DDBJ databases">
        <title>An insight into the sialome of Amazonian anophelines.</title>
        <authorList>
            <person name="Ribeiro J.M."/>
            <person name="Scarpassa V."/>
            <person name="Calvo E."/>
        </authorList>
    </citation>
    <scope>NUCLEOTIDE SEQUENCE</scope>
</reference>
<sequence length="134" mass="15671">MLLFLFLSISIPITLYNDLYYVLLFISVQVYCYLFYDTLKAEARGGSPTRTSLFSYGRDRSLDRTTNRNETNWVPSQGLLHISIDWPSTSTAAETLQNSVNDGVREQRKKKKNQTKSYIMPCTKRYLERERTHN</sequence>
<organism evidence="1">
    <name type="scientific">Anopheles darlingi</name>
    <name type="common">Mosquito</name>
    <dbReference type="NCBI Taxonomy" id="43151"/>
    <lineage>
        <taxon>Eukaryota</taxon>
        <taxon>Metazoa</taxon>
        <taxon>Ecdysozoa</taxon>
        <taxon>Arthropoda</taxon>
        <taxon>Hexapoda</taxon>
        <taxon>Insecta</taxon>
        <taxon>Pterygota</taxon>
        <taxon>Neoptera</taxon>
        <taxon>Endopterygota</taxon>
        <taxon>Diptera</taxon>
        <taxon>Nematocera</taxon>
        <taxon>Culicoidea</taxon>
        <taxon>Culicidae</taxon>
        <taxon>Anophelinae</taxon>
        <taxon>Anopheles</taxon>
    </lineage>
</organism>
<protein>
    <submittedName>
        <fullName evidence="1">Putative secreted protein</fullName>
    </submittedName>
</protein>
<accession>A0A2M4D9Q9</accession>
<name>A0A2M4D9Q9_ANODA</name>
<evidence type="ECO:0000313" key="1">
    <source>
        <dbReference type="EMBL" id="MBW74314.1"/>
    </source>
</evidence>